<keyword evidence="2" id="KW-1133">Transmembrane helix</keyword>
<dbReference type="EMBL" id="CM029042">
    <property type="protein sequence ID" value="KAG2619557.1"/>
    <property type="molecule type" value="Genomic_DNA"/>
</dbReference>
<name>A0A8T0UB56_PANVG</name>
<dbReference type="GO" id="GO:0005634">
    <property type="term" value="C:nucleus"/>
    <property type="evidence" value="ECO:0007669"/>
    <property type="project" value="TreeGrafter"/>
</dbReference>
<feature type="transmembrane region" description="Helical" evidence="2">
    <location>
        <begin position="163"/>
        <end position="181"/>
    </location>
</feature>
<dbReference type="InterPro" id="IPR015943">
    <property type="entry name" value="WD40/YVTN_repeat-like_dom_sf"/>
</dbReference>
<gene>
    <name evidence="3" type="ORF">PVAP13_3NG110604</name>
</gene>
<keyword evidence="4" id="KW-1185">Reference proteome</keyword>
<feature type="repeat" description="WD" evidence="1">
    <location>
        <begin position="17"/>
        <end position="45"/>
    </location>
</feature>
<dbReference type="SMART" id="SM00320">
    <property type="entry name" value="WD40"/>
    <property type="match status" value="2"/>
</dbReference>
<dbReference type="PANTHER" id="PTHR15271:SF4">
    <property type="entry name" value="CHROMATIN ASSEMBLY FACTOR 1 SUBUNIT B"/>
    <property type="match status" value="1"/>
</dbReference>
<dbReference type="GO" id="GO:0006334">
    <property type="term" value="P:nucleosome assembly"/>
    <property type="evidence" value="ECO:0007669"/>
    <property type="project" value="TreeGrafter"/>
</dbReference>
<comment type="caution">
    <text evidence="3">The sequence shown here is derived from an EMBL/GenBank/DDBJ whole genome shotgun (WGS) entry which is preliminary data.</text>
</comment>
<dbReference type="Proteomes" id="UP000823388">
    <property type="component" value="Chromosome 3N"/>
</dbReference>
<evidence type="ECO:0000313" key="4">
    <source>
        <dbReference type="Proteomes" id="UP000823388"/>
    </source>
</evidence>
<dbReference type="SUPFAM" id="SSF50978">
    <property type="entry name" value="WD40 repeat-like"/>
    <property type="match status" value="1"/>
</dbReference>
<dbReference type="InterPro" id="IPR001680">
    <property type="entry name" value="WD40_rpt"/>
</dbReference>
<evidence type="ECO:0000256" key="2">
    <source>
        <dbReference type="SAM" id="Phobius"/>
    </source>
</evidence>
<keyword evidence="2" id="KW-0812">Transmembrane</keyword>
<organism evidence="3 4">
    <name type="scientific">Panicum virgatum</name>
    <name type="common">Blackwell switchgrass</name>
    <dbReference type="NCBI Taxonomy" id="38727"/>
    <lineage>
        <taxon>Eukaryota</taxon>
        <taxon>Viridiplantae</taxon>
        <taxon>Streptophyta</taxon>
        <taxon>Embryophyta</taxon>
        <taxon>Tracheophyta</taxon>
        <taxon>Spermatophyta</taxon>
        <taxon>Magnoliopsida</taxon>
        <taxon>Liliopsida</taxon>
        <taxon>Poales</taxon>
        <taxon>Poaceae</taxon>
        <taxon>PACMAD clade</taxon>
        <taxon>Panicoideae</taxon>
        <taxon>Panicodae</taxon>
        <taxon>Paniceae</taxon>
        <taxon>Panicinae</taxon>
        <taxon>Panicum</taxon>
        <taxon>Panicum sect. Hiantes</taxon>
    </lineage>
</organism>
<dbReference type="PROSITE" id="PS50082">
    <property type="entry name" value="WD_REPEATS_2"/>
    <property type="match status" value="2"/>
</dbReference>
<dbReference type="InterPro" id="IPR045145">
    <property type="entry name" value="PTHR15271"/>
</dbReference>
<reference evidence="3" key="1">
    <citation type="submission" date="2020-05" db="EMBL/GenBank/DDBJ databases">
        <title>WGS assembly of Panicum virgatum.</title>
        <authorList>
            <person name="Lovell J.T."/>
            <person name="Jenkins J."/>
            <person name="Shu S."/>
            <person name="Juenger T.E."/>
            <person name="Schmutz J."/>
        </authorList>
    </citation>
    <scope>NUCLEOTIDE SEQUENCE</scope>
    <source>
        <strain evidence="3">AP13</strain>
    </source>
</reference>
<sequence length="197" mass="21037">MRGGRMSIVNWHSKLQVLSLDFHPVSGCLATAGADHEIKIWGISSSGGSDDEVPTATFQAALTCNGSGNAHNSAVNVVRFSPCGEYLASGADDGSIIVRKLHRSGDYSEAWNQVHKMLLLSHECGGGDVRRAAESTSAAAHTSASASSAWASSHVWAAIRRSITYVLLQFLVSLYFIHITISKMVQQSAISKVYMGL</sequence>
<feature type="repeat" description="WD" evidence="1">
    <location>
        <begin position="68"/>
        <end position="98"/>
    </location>
</feature>
<dbReference type="GO" id="GO:0033186">
    <property type="term" value="C:CAF-1 complex"/>
    <property type="evidence" value="ECO:0007669"/>
    <property type="project" value="TreeGrafter"/>
</dbReference>
<dbReference type="AlphaFoldDB" id="A0A8T0UB56"/>
<dbReference type="Pfam" id="PF00400">
    <property type="entry name" value="WD40"/>
    <property type="match status" value="2"/>
</dbReference>
<dbReference type="GO" id="GO:0006335">
    <property type="term" value="P:DNA replication-dependent chromatin assembly"/>
    <property type="evidence" value="ECO:0007669"/>
    <property type="project" value="InterPro"/>
</dbReference>
<accession>A0A8T0UB56</accession>
<dbReference type="Gene3D" id="2.130.10.10">
    <property type="entry name" value="YVTN repeat-like/Quinoprotein amine dehydrogenase"/>
    <property type="match status" value="1"/>
</dbReference>
<dbReference type="InterPro" id="IPR036322">
    <property type="entry name" value="WD40_repeat_dom_sf"/>
</dbReference>
<evidence type="ECO:0000313" key="3">
    <source>
        <dbReference type="EMBL" id="KAG2619557.1"/>
    </source>
</evidence>
<keyword evidence="2" id="KW-0472">Membrane</keyword>
<proteinExistence type="predicted"/>
<evidence type="ECO:0000256" key="1">
    <source>
        <dbReference type="PROSITE-ProRule" id="PRU00221"/>
    </source>
</evidence>
<keyword evidence="1" id="KW-0853">WD repeat</keyword>
<protein>
    <submittedName>
        <fullName evidence="3">Uncharacterized protein</fullName>
    </submittedName>
</protein>
<dbReference type="PANTHER" id="PTHR15271">
    <property type="entry name" value="CHROMATIN ASSEMBLY FACTOR 1 SUBUNIT B"/>
    <property type="match status" value="1"/>
</dbReference>